<evidence type="ECO:0000313" key="3">
    <source>
        <dbReference type="EMBL" id="GMN46706.1"/>
    </source>
</evidence>
<keyword evidence="4" id="KW-1185">Reference proteome</keyword>
<dbReference type="PANTHER" id="PTHR21250">
    <property type="entry name" value="PRE-RRNA-PROCESSING PROTEIN TSR2 HOMOLOG"/>
    <property type="match status" value="1"/>
</dbReference>
<dbReference type="GO" id="GO:0006364">
    <property type="term" value="P:rRNA processing"/>
    <property type="evidence" value="ECO:0007669"/>
    <property type="project" value="UniProtKB-KW"/>
</dbReference>
<sequence length="83" mass="9104">MESMNDGCGIGVPASTLEEPEVVALVDPHLREGVALILSRWDGLQMAVQNQWGGHDSLQKSHQLADDILSWFSQSKGYVLIEV</sequence>
<keyword evidence="2" id="KW-0698">rRNA processing</keyword>
<dbReference type="Proteomes" id="UP001187192">
    <property type="component" value="Unassembled WGS sequence"/>
</dbReference>
<evidence type="ECO:0000256" key="1">
    <source>
        <dbReference type="ARBA" id="ARBA00006524"/>
    </source>
</evidence>
<evidence type="ECO:0000256" key="2">
    <source>
        <dbReference type="ARBA" id="ARBA00022552"/>
    </source>
</evidence>
<reference evidence="3" key="1">
    <citation type="submission" date="2023-07" db="EMBL/GenBank/DDBJ databases">
        <title>draft genome sequence of fig (Ficus carica).</title>
        <authorList>
            <person name="Takahashi T."/>
            <person name="Nishimura K."/>
        </authorList>
    </citation>
    <scope>NUCLEOTIDE SEQUENCE</scope>
</reference>
<accession>A0AA88D8A7</accession>
<gene>
    <name evidence="3" type="ORF">TIFTF001_015884</name>
</gene>
<proteinExistence type="inferred from homology"/>
<dbReference type="Pfam" id="PF10273">
    <property type="entry name" value="WGG"/>
    <property type="match status" value="1"/>
</dbReference>
<dbReference type="AlphaFoldDB" id="A0AA88D8A7"/>
<protein>
    <recommendedName>
        <fullName evidence="5">Pre-rRNA-processing protein TSR2 homolog</fullName>
    </recommendedName>
</protein>
<evidence type="ECO:0008006" key="5">
    <source>
        <dbReference type="Google" id="ProtNLM"/>
    </source>
</evidence>
<dbReference type="EMBL" id="BTGU01000023">
    <property type="protein sequence ID" value="GMN46706.1"/>
    <property type="molecule type" value="Genomic_DNA"/>
</dbReference>
<organism evidence="3 4">
    <name type="scientific">Ficus carica</name>
    <name type="common">Common fig</name>
    <dbReference type="NCBI Taxonomy" id="3494"/>
    <lineage>
        <taxon>Eukaryota</taxon>
        <taxon>Viridiplantae</taxon>
        <taxon>Streptophyta</taxon>
        <taxon>Embryophyta</taxon>
        <taxon>Tracheophyta</taxon>
        <taxon>Spermatophyta</taxon>
        <taxon>Magnoliopsida</taxon>
        <taxon>eudicotyledons</taxon>
        <taxon>Gunneridae</taxon>
        <taxon>Pentapetalae</taxon>
        <taxon>rosids</taxon>
        <taxon>fabids</taxon>
        <taxon>Rosales</taxon>
        <taxon>Moraceae</taxon>
        <taxon>Ficeae</taxon>
        <taxon>Ficus</taxon>
    </lineage>
</organism>
<name>A0AA88D8A7_FICCA</name>
<comment type="caution">
    <text evidence="3">The sequence shown here is derived from an EMBL/GenBank/DDBJ whole genome shotgun (WGS) entry which is preliminary data.</text>
</comment>
<evidence type="ECO:0000313" key="4">
    <source>
        <dbReference type="Proteomes" id="UP001187192"/>
    </source>
</evidence>
<dbReference type="InterPro" id="IPR019398">
    <property type="entry name" value="Pre-rRNA_process_TSR2"/>
</dbReference>
<comment type="similarity">
    <text evidence="1">Belongs to the TSR2 family.</text>
</comment>